<sequence length="132" mass="13943">MEAPSGYTKTQSIGGEDGSLIHLWVNESGCWIAEHETKVARGKSTAGGCRHVSTLNFAIGSAFGVLIGVLLAQLEAAKVRVHVEGTLVGIFDISRKAFLIPLRMVPDSAMELMIQPLGADEVAIGEPIATDV</sequence>
<keyword evidence="2" id="KW-1185">Reference proteome</keyword>
<dbReference type="EMBL" id="BOQM01000052">
    <property type="protein sequence ID" value="GIM87899.1"/>
    <property type="molecule type" value="Genomic_DNA"/>
</dbReference>
<comment type="caution">
    <text evidence="1">The sequence shown here is derived from an EMBL/GenBank/DDBJ whole genome shotgun (WGS) entry which is preliminary data.</text>
</comment>
<protein>
    <submittedName>
        <fullName evidence="1">Uncharacterized protein</fullName>
    </submittedName>
</protein>
<proteinExistence type="predicted"/>
<accession>A0ABQ4K0D8</accession>
<evidence type="ECO:0000313" key="1">
    <source>
        <dbReference type="EMBL" id="GIM87899.1"/>
    </source>
</evidence>
<evidence type="ECO:0000313" key="2">
    <source>
        <dbReference type="Proteomes" id="UP000677457"/>
    </source>
</evidence>
<organism evidence="1 2">
    <name type="scientific">Salinispora arenicola</name>
    <dbReference type="NCBI Taxonomy" id="168697"/>
    <lineage>
        <taxon>Bacteria</taxon>
        <taxon>Bacillati</taxon>
        <taxon>Actinomycetota</taxon>
        <taxon>Actinomycetes</taxon>
        <taxon>Micromonosporales</taxon>
        <taxon>Micromonosporaceae</taxon>
        <taxon>Salinispora</taxon>
    </lineage>
</organism>
<dbReference type="Proteomes" id="UP000677457">
    <property type="component" value="Unassembled WGS sequence"/>
</dbReference>
<reference evidence="1 2" key="1">
    <citation type="submission" date="2021-03" db="EMBL/GenBank/DDBJ databases">
        <title>Whole genome shotgun sequence of Salinispora arenicola NBRC 105043.</title>
        <authorList>
            <person name="Komaki H."/>
            <person name="Tamura T."/>
        </authorList>
    </citation>
    <scope>NUCLEOTIDE SEQUENCE [LARGE SCALE GENOMIC DNA]</scope>
    <source>
        <strain evidence="1 2">NBRC 105043</strain>
    </source>
</reference>
<name>A0ABQ4K0D8_SALAC</name>
<gene>
    <name evidence="1" type="ORF">Sar04_46350</name>
</gene>